<comment type="caution">
    <text evidence="1">The sequence shown here is derived from an EMBL/GenBank/DDBJ whole genome shotgun (WGS) entry which is preliminary data.</text>
</comment>
<accession>A0AAD6LB53</accession>
<keyword evidence="2" id="KW-1185">Reference proteome</keyword>
<dbReference type="Proteomes" id="UP001164929">
    <property type="component" value="Chromosome 18"/>
</dbReference>
<sequence length="25" mass="3187">MLIMMMIMKKWRRTFHLSQDNSKIF</sequence>
<evidence type="ECO:0000313" key="1">
    <source>
        <dbReference type="EMBL" id="KAJ6957319.1"/>
    </source>
</evidence>
<dbReference type="AlphaFoldDB" id="A0AAD6LB53"/>
<proteinExistence type="predicted"/>
<evidence type="ECO:0000313" key="2">
    <source>
        <dbReference type="Proteomes" id="UP001164929"/>
    </source>
</evidence>
<protein>
    <submittedName>
        <fullName evidence="1">Uncharacterized protein</fullName>
    </submittedName>
</protein>
<reference evidence="1 2" key="1">
    <citation type="journal article" date="2023" name="Mol. Ecol. Resour.">
        <title>Chromosome-level genome assembly of a triploid poplar Populus alba 'Berolinensis'.</title>
        <authorList>
            <person name="Chen S."/>
            <person name="Yu Y."/>
            <person name="Wang X."/>
            <person name="Wang S."/>
            <person name="Zhang T."/>
            <person name="Zhou Y."/>
            <person name="He R."/>
            <person name="Meng N."/>
            <person name="Wang Y."/>
            <person name="Liu W."/>
            <person name="Liu Z."/>
            <person name="Liu J."/>
            <person name="Guo Q."/>
            <person name="Huang H."/>
            <person name="Sederoff R.R."/>
            <person name="Wang G."/>
            <person name="Qu G."/>
            <person name="Chen S."/>
        </authorList>
    </citation>
    <scope>NUCLEOTIDE SEQUENCE [LARGE SCALE GENOMIC DNA]</scope>
    <source>
        <strain evidence="1">SC-2020</strain>
    </source>
</reference>
<gene>
    <name evidence="1" type="ORF">NC653_039299</name>
</gene>
<dbReference type="EMBL" id="JAQIZT010000018">
    <property type="protein sequence ID" value="KAJ6957319.1"/>
    <property type="molecule type" value="Genomic_DNA"/>
</dbReference>
<name>A0AAD6LB53_9ROSI</name>
<organism evidence="1 2">
    <name type="scientific">Populus alba x Populus x berolinensis</name>
    <dbReference type="NCBI Taxonomy" id="444605"/>
    <lineage>
        <taxon>Eukaryota</taxon>
        <taxon>Viridiplantae</taxon>
        <taxon>Streptophyta</taxon>
        <taxon>Embryophyta</taxon>
        <taxon>Tracheophyta</taxon>
        <taxon>Spermatophyta</taxon>
        <taxon>Magnoliopsida</taxon>
        <taxon>eudicotyledons</taxon>
        <taxon>Gunneridae</taxon>
        <taxon>Pentapetalae</taxon>
        <taxon>rosids</taxon>
        <taxon>fabids</taxon>
        <taxon>Malpighiales</taxon>
        <taxon>Salicaceae</taxon>
        <taxon>Saliceae</taxon>
        <taxon>Populus</taxon>
    </lineage>
</organism>